<feature type="region of interest" description="Disordered" evidence="1">
    <location>
        <begin position="2768"/>
        <end position="2790"/>
    </location>
</feature>
<organism evidence="3 4">
    <name type="scientific">Branchiostoma lanceolatum</name>
    <name type="common">Common lancelet</name>
    <name type="synonym">Amphioxus lanceolatum</name>
    <dbReference type="NCBI Taxonomy" id="7740"/>
    <lineage>
        <taxon>Eukaryota</taxon>
        <taxon>Metazoa</taxon>
        <taxon>Chordata</taxon>
        <taxon>Cephalochordata</taxon>
        <taxon>Leptocardii</taxon>
        <taxon>Amphioxiformes</taxon>
        <taxon>Branchiostomatidae</taxon>
        <taxon>Branchiostoma</taxon>
    </lineage>
</organism>
<keyword evidence="4" id="KW-1185">Reference proteome</keyword>
<evidence type="ECO:0000313" key="3">
    <source>
        <dbReference type="EMBL" id="CAH1259451.1"/>
    </source>
</evidence>
<dbReference type="PANTHER" id="PTHR16897">
    <property type="entry name" value="OS10G0105400 PROTEIN"/>
    <property type="match status" value="1"/>
</dbReference>
<evidence type="ECO:0000256" key="1">
    <source>
        <dbReference type="SAM" id="MobiDB-lite"/>
    </source>
</evidence>
<name>A0A8J9ZSR1_BRALA</name>
<dbReference type="CDD" id="cd00063">
    <property type="entry name" value="FN3"/>
    <property type="match status" value="1"/>
</dbReference>
<evidence type="ECO:0000259" key="2">
    <source>
        <dbReference type="PROSITE" id="PS50853"/>
    </source>
</evidence>
<dbReference type="SUPFAM" id="SSF49265">
    <property type="entry name" value="Fibronectin type III"/>
    <property type="match status" value="2"/>
</dbReference>
<feature type="domain" description="Fibronectin type-III" evidence="2">
    <location>
        <begin position="2097"/>
        <end position="2201"/>
    </location>
</feature>
<proteinExistence type="predicted"/>
<dbReference type="EMBL" id="OV696688">
    <property type="protein sequence ID" value="CAH1259451.1"/>
    <property type="molecule type" value="Genomic_DNA"/>
</dbReference>
<dbReference type="Proteomes" id="UP000838412">
    <property type="component" value="Chromosome 3"/>
</dbReference>
<reference evidence="3" key="1">
    <citation type="submission" date="2022-01" db="EMBL/GenBank/DDBJ databases">
        <authorList>
            <person name="Braso-Vives M."/>
        </authorList>
    </citation>
    <scope>NUCLEOTIDE SEQUENCE</scope>
</reference>
<gene>
    <name evidence="3" type="primary">Hypp2286</name>
    <name evidence="3" type="ORF">BLAG_LOCUS16755</name>
</gene>
<dbReference type="PROSITE" id="PS50853">
    <property type="entry name" value="FN3"/>
    <property type="match status" value="2"/>
</dbReference>
<sequence>MFRVPELDLVTIYTCYVRPICEYAVPVWNPGLTKNQSSRLETIQRRACRIILGKKYTHYSEALTQLGLPTLESRREQLCKKFGLKLLKSAFRDWLPQSRGETSDGSCSKPSAPTNGYIKDGTIHNSLGYVKCNLGHPGYYLTSSPDTHYRCYGGYRYPTYPSATCTQLCSWRPDSKFCYPGNCTDSTPSSCTCAPGFSGNNCLKSAVTRSSGSIPCEDNGISQDNPTSSMHDCTQTEVIPVTPQHGDSLYFTTKSTNGGYVKVRNYDGESGYTVNPPVYFSGREVAYNASFTFDLEPPYHCSLSDGCTDNMLDRGPAITKDGNINLRWSGWRDDGAGIGEYEYEVFLLVPFGEELREHRPALTGQKVTPDITEANVVLNETGVYSIVLTVEDSCGPDNGNFISARRFLIFDNSSTVEVDTSGRYPMWVVSSNSTWQTDLQDSAGNGTKVRVKWPGHFFNKLHRDNKFLNNIKEHQPPITTGYEELTGLPPATRSREAIPNVNGIVVFQTCWAVDDHGGRSLTCPPGNWSNVTDVLMEQEDLDIVRQDGDTIRVWVRAFDVMGNVAEDSVIFHVDSSPPTVEDVSLSRHDVTGLAVHNSEDLFNMTVVFTAFDDHSGLHDIHWQLHDMADPRLVHGEGQVAVRKISIRSSSVTILRFQVNESECSPPLCTCIPKDMECYIRNYQFELDEDKMNDSLGTHDFDYHFVITVTNNAMLQTQKTFQVTVDASPPLPGHVHDSLPGETDTDYQQDGTIHASWAGFLDRESGVMFYLVSIAQTCTSLDNMTSGGNDSFSANTTSTYTTWEIPHPGTYYCTVVAFNRALEPSDPVCSDGVTVDTTPPVLTEVVVDSAHFKPGLLRDGDGNVWLVDRNGYRQPDPGCGNVSRQEDDIEIWPLLRMPNGTALPGYTGDSDCDLYEELSIKTYVSQENMLSVHWYGEDQESDIYDYEVGLSSSESPDLPDILPLTSTNSRPHFSTYHPNLGEGKQFYLVIRAVNRAQIVTTKVLGPYIVDVTPPTFSGQVEVTLEQQDGHQVLVGRWEKDAFFETDGDDGLLLFEFAVGHSPGSSEVHPFTPLPATGTDLCNVTFPPSCVCVRVSSLDWQLHGTHAYYMSVRAENTAGLSLVVSSGPYVHVIDVPSKGVVMEVSDAQREASVFGHEGDIDFQNTTEQLHCEWWGFSSSHLSVTYQVGVGTTPGTDDVISFADAGMETHFTWNHLHLQRLQVYYVTVIALTDAGNTTVTSDGVRVVVDDDVINGTTVFDGAGCRALGYNTTFSHHADIPYGGCADDIDYQASLTAVSAHWSVADDIRPFVRHIEWALEREDAINGATIWEKVTDFRNVQMSPEATWTSLRLTSGDKYRSVVRLCHTAGCFKPVFSDGFRVLHEAPIPGQITDIHYNSTASALTFTWERFTHGHVTPGRDSYMLGYEWTLSSEMSSQLTGHGDVILPWQNIEYPAPTGSRLTYMVTFDHPLDPTHCLRLLVRGYNKAGLSSLSARDVINCDTDNPADFRTPLVIDAVGEYEQLSPSHTSDIYLETNQRWPLPDKEFTPASAKLSAVWPTLRHGLYNWKVISADSIRHWAYVTTQHALRCSDYECGSPEVLACGTTKDNFVNVPGLGLRHGRRYHLCVHADQTVLQFETFDQTLVEVDTCSNGVTVDLTPPSPGQVWVNRRDQDFQTSTSELYVFWDSFADVEDHGMSSHRSGIQKYELAIGSSRGGEDIEDFKEQGVTNMAAMHHLHLQQGHTYYATIRATDYVGFSVTSVSQGVTIDVTAPMVTEAKIDVGGRYHLSTSSVTARWDGVFLDPESGISHYEWSVGSGPGHADIMPFTRTESEAAVSDPALDLQLQEGHVYFVSVKAYNGAGLSVMAVSWPTVVDSSPPEPGVVYDGLPSPGQDADFQTELDTLHASWTGFRDAHTAIMGYGWSVGTCPGCDDVMEAEHVGLLTDVSASHLGLVPGKKYYVTVTACNAADLCTSVCSDGVIIDNSPPAPGVVYDGVDDMDSRFQALRTTLGAHWFGFHDPHSGLSHYEWRAGTTPGGDEVYSTTRLHLTELVHISQLDPPLPLNQTVYVTVRAYNKADLYVERTSNGFRIDESPPVMLMEPQFDLTQGSIVPNTQVWRTTLSVRWEVVDPESSIERQYLSVFTHHQAGMDMEPVEIAGSVRDYRFTNLSLHDGDTYYVRVVACNGAELCTSGQTHGVLVDSTPPTAGMLAVQTDHAAQLWRHRDGWMTYYQQDGPAPPHVRLAWLGFTDMHTGINNYHVTIGSTFGDTDLTRGCVVLPHQDGPSHEDEGAVQVSVVNITRDLADREHIYVTLWAVNKVGLQSVVAHEALEAVPSNPHSGLLSLVRRCDVHSCEGDCTCAPQNQKCDQLLAECHNVTNRIEYQQVLVYDLTDMRSWTAPDTDVTLSQCTLAARWETLSGGTPVQRFEWSAGQQGKAAGTGVLDGTNDRIWYDVGLRTSAVLSLRRDRLQLEPHVRYVFHVRAWYSSDVYLDFHSDGVITDFTPPAVSRSKKVEDIPDVGYTEDTDVTTDASRVAVGWGNMFQEPEVGVAYFQVSLSSFPGGEDIVPYSSYNISSTTSEVLIDRLTLQSGVEYFSNVRAYSHAGLHTTVSSDGFLVDTEAPSAGVVYDGLDIHDMDYQNCSSHVAASWHGFSDLQSYINHYVWCVGSTPGTDDILTCTDVGLRLSEMKAISPSLTAGTKYYSTVYAVDAAGLTSSPAMSDGILVDTTPPEVLSKFDFGPNLLGNPSFENIQSSANSNLTADSVTTGNSTLTTGSGSAYNSSLVSDDDVSNTSLTADNGKPARWNISGVAAVMSPSTAVSHHGVSYLLLHGSVSQLIPTSPGERHRLTLHASPVFPSNTPVVAQEGYVIGPGMHRVFKLYQRPSHLEGAELHVDRNITWHKHVFYFTAVEGVSEVVIGSVGPWSGITLDDVKVQEMRLGSRLPPANPSPTNQLTSPVHLETSLAHGWTSVHAAWDCVDTESPIVDYSWAIGTVRGGTQLQDFKTVGRNTHAQNEDARLNHGSFVHVTVVAENEAALRSVAYSDPILVDLTPPVISVIKDGGDEEDVDFQQSDVITLHWNVTDDESGVDFCEVALGLSPGSGEVHQFTQQPSLYSATFDLSGHLTHSNTVYSTLRCHNYAGMTSHLTSDGVTIVTQPPNSDHAIVETMSETQSYYPSRAFHQSTDDVIHLSWGGFFDVTGIRNYQCRVTGPGLNDFPWIDVGLTGQTHATLSGLQLHSYNRYDVHVRAVNHGGMVSDDVTSDIYVEIERPLVMGNRFRSWWPQQGVMVFDWTGVFLSNSSLVYEVSMGTKAAGTDVMQWRETEKTEMRLDGVDSNREHHVVITAVNQAGLCTTGSFVLSYPGSG</sequence>
<dbReference type="SMART" id="SM00060">
    <property type="entry name" value="FN3"/>
    <property type="match status" value="6"/>
</dbReference>
<evidence type="ECO:0000313" key="4">
    <source>
        <dbReference type="Proteomes" id="UP000838412"/>
    </source>
</evidence>
<dbReference type="PROSITE" id="PS00022">
    <property type="entry name" value="EGF_1"/>
    <property type="match status" value="1"/>
</dbReference>
<feature type="compositionally biased region" description="Low complexity" evidence="1">
    <location>
        <begin position="2768"/>
        <end position="2788"/>
    </location>
</feature>
<dbReference type="InterPro" id="IPR000742">
    <property type="entry name" value="EGF"/>
</dbReference>
<dbReference type="InterPro" id="IPR036116">
    <property type="entry name" value="FN3_sf"/>
</dbReference>
<dbReference type="InterPro" id="IPR003961">
    <property type="entry name" value="FN3_dom"/>
</dbReference>
<dbReference type="OrthoDB" id="6061841at2759"/>
<feature type="domain" description="Fibronectin type-III" evidence="2">
    <location>
        <begin position="1884"/>
        <end position="1984"/>
    </location>
</feature>
<dbReference type="PROSITE" id="PS01186">
    <property type="entry name" value="EGF_2"/>
    <property type="match status" value="1"/>
</dbReference>
<dbReference type="PANTHER" id="PTHR16897:SF2">
    <property type="entry name" value="OS03G0226600 PROTEIN"/>
    <property type="match status" value="1"/>
</dbReference>
<accession>A0A8J9ZSR1</accession>
<protein>
    <submittedName>
        <fullName evidence="3">Hypp2286 protein</fullName>
    </submittedName>
</protein>